<keyword evidence="3" id="KW-1185">Reference proteome</keyword>
<gene>
    <name evidence="2" type="ORF">J4H85_11910</name>
</gene>
<dbReference type="Pfam" id="PF18138">
    <property type="entry name" value="bacHORMA_1"/>
    <property type="match status" value="1"/>
</dbReference>
<reference evidence="2" key="1">
    <citation type="submission" date="2021-03" db="EMBL/GenBank/DDBJ databases">
        <title>Leucobacter chromiisoli sp. nov., isolated from chromium-containing soil of chemical plant.</title>
        <authorList>
            <person name="Xu Z."/>
        </authorList>
    </citation>
    <scope>NUCLEOTIDE SEQUENCE</scope>
    <source>
        <strain evidence="2">K 70/01</strain>
    </source>
</reference>
<dbReference type="InterPro" id="IPR041162">
    <property type="entry name" value="Bact_HORMA_1"/>
</dbReference>
<sequence length="170" mass="18985">MTSSYSTSQTFTLTHAKHLASKVVSDMYQCRNFYGEPSEAQIANYQEELIVMLAGGYVKEYEFGFKKNDQRIISWQYRVNASGDLVGGTDDRSGGIYARANVAGATHFNFMSYSQAWFDLISTEQSAVRAKHPINRSTGNLPSDGSGHWHTDRTYSSAGVAIERKTFRPS</sequence>
<comment type="caution">
    <text evidence="2">The sequence shown here is derived from an EMBL/GenBank/DDBJ whole genome shotgun (WGS) entry which is preliminary data.</text>
</comment>
<name>A0A939QH10_9MICO</name>
<protein>
    <recommendedName>
        <fullName evidence="1">Bacterial HORMA domain-containing protein</fullName>
    </recommendedName>
</protein>
<dbReference type="EMBL" id="JAGFBF010000005">
    <property type="protein sequence ID" value="MBO2990700.1"/>
    <property type="molecule type" value="Genomic_DNA"/>
</dbReference>
<proteinExistence type="predicted"/>
<organism evidence="2 3">
    <name type="scientific">Leucobacter tardus</name>
    <dbReference type="NCBI Taxonomy" id="501483"/>
    <lineage>
        <taxon>Bacteria</taxon>
        <taxon>Bacillati</taxon>
        <taxon>Actinomycetota</taxon>
        <taxon>Actinomycetes</taxon>
        <taxon>Micrococcales</taxon>
        <taxon>Microbacteriaceae</taxon>
        <taxon>Leucobacter</taxon>
    </lineage>
</organism>
<feature type="domain" description="Bacterial HORMA" evidence="1">
    <location>
        <begin position="1"/>
        <end position="168"/>
    </location>
</feature>
<dbReference type="AlphaFoldDB" id="A0A939QH10"/>
<accession>A0A939QH10</accession>
<dbReference type="Proteomes" id="UP000668403">
    <property type="component" value="Unassembled WGS sequence"/>
</dbReference>
<evidence type="ECO:0000313" key="2">
    <source>
        <dbReference type="EMBL" id="MBO2990700.1"/>
    </source>
</evidence>
<evidence type="ECO:0000259" key="1">
    <source>
        <dbReference type="Pfam" id="PF18138"/>
    </source>
</evidence>
<evidence type="ECO:0000313" key="3">
    <source>
        <dbReference type="Proteomes" id="UP000668403"/>
    </source>
</evidence>
<dbReference type="RefSeq" id="WP_208239899.1">
    <property type="nucleotide sequence ID" value="NZ_BAAAQU010000002.1"/>
</dbReference>